<gene>
    <name evidence="5" type="ORF">FAK_29090</name>
</gene>
<dbReference type="InterPro" id="IPR017896">
    <property type="entry name" value="4Fe4S_Fe-S-bd"/>
</dbReference>
<dbReference type="Proteomes" id="UP001366166">
    <property type="component" value="Chromosome"/>
</dbReference>
<sequence>MAEKILAKDKLGGFLEGLTSKYEVYAPQESEGKAQWARLEDTDKALWEFSNTHMSPKEFFFPQSETMMRFKNVQDGEEGMVMHSEPGLGDKRLLLNIRPCDAKAFQVLDLIFVQDEMTNDFYWRDKRENTTLVGLGCSDPCPTCFCTSMNCGPHSTTGLDALLVDLGDKLLVKTLTEKGEALAEGLADASAEEIAAAEAQQKASEEQIESQVGMDQVLSREVMELYEAGHWSRVQESCLNCGTCTYCCPTCHCFDIQDETSGETGRRVRNWDSCMSWLFTMHGTGHNPRGTKLDRVRQRFMHKFKYIPAKRGGEVGCVGCGRCVQLCPVNIDVRRVVNDMNA</sequence>
<dbReference type="KEGG" id="dmp:FAK_29090"/>
<evidence type="ECO:0000256" key="1">
    <source>
        <dbReference type="ARBA" id="ARBA00022723"/>
    </source>
</evidence>
<dbReference type="Pfam" id="PF17179">
    <property type="entry name" value="Fer4_22"/>
    <property type="match status" value="1"/>
</dbReference>
<dbReference type="GO" id="GO:0051536">
    <property type="term" value="F:iron-sulfur cluster binding"/>
    <property type="evidence" value="ECO:0007669"/>
    <property type="project" value="UniProtKB-KW"/>
</dbReference>
<dbReference type="Gene3D" id="1.10.1060.10">
    <property type="entry name" value="Alpha-helical ferredoxin"/>
    <property type="match status" value="1"/>
</dbReference>
<feature type="domain" description="4Fe-4S ferredoxin-type" evidence="4">
    <location>
        <begin position="229"/>
        <end position="259"/>
    </location>
</feature>
<evidence type="ECO:0000313" key="5">
    <source>
        <dbReference type="EMBL" id="BEQ15843.1"/>
    </source>
</evidence>
<feature type="domain" description="4Fe-4S ferredoxin-type" evidence="4">
    <location>
        <begin position="307"/>
        <end position="339"/>
    </location>
</feature>
<dbReference type="PROSITE" id="PS51379">
    <property type="entry name" value="4FE4S_FER_2"/>
    <property type="match status" value="2"/>
</dbReference>
<evidence type="ECO:0000259" key="4">
    <source>
        <dbReference type="PROSITE" id="PS51379"/>
    </source>
</evidence>
<proteinExistence type="predicted"/>
<keyword evidence="1" id="KW-0479">Metal-binding</keyword>
<reference evidence="6" key="1">
    <citation type="journal article" date="2023" name="Arch. Microbiol.">
        <title>Desulfoferula mesophilus gen. nov. sp. nov., a mesophilic sulfate-reducing bacterium isolated from a brackish lake sediment.</title>
        <authorList>
            <person name="Watanabe T."/>
            <person name="Yabe T."/>
            <person name="Tsuji J.M."/>
            <person name="Fukui M."/>
        </authorList>
    </citation>
    <scope>NUCLEOTIDE SEQUENCE [LARGE SCALE GENOMIC DNA]</scope>
    <source>
        <strain evidence="6">12FAK</strain>
    </source>
</reference>
<dbReference type="InterPro" id="IPR017900">
    <property type="entry name" value="4Fe4S_Fe_S_CS"/>
</dbReference>
<keyword evidence="3" id="KW-0411">Iron-sulfur</keyword>
<dbReference type="PROSITE" id="PS00198">
    <property type="entry name" value="4FE4S_FER_1"/>
    <property type="match status" value="1"/>
</dbReference>
<dbReference type="AlphaFoldDB" id="A0AAU9EFA6"/>
<keyword evidence="6" id="KW-1185">Reference proteome</keyword>
<dbReference type="PANTHER" id="PTHR40447:SF1">
    <property type="entry name" value="ANAEROBIC SULFITE REDUCTASE SUBUNIT A"/>
    <property type="match status" value="1"/>
</dbReference>
<dbReference type="SUPFAM" id="SSF46548">
    <property type="entry name" value="alpha-helical ferredoxin"/>
    <property type="match status" value="1"/>
</dbReference>
<dbReference type="GO" id="GO:0046872">
    <property type="term" value="F:metal ion binding"/>
    <property type="evidence" value="ECO:0007669"/>
    <property type="project" value="UniProtKB-KW"/>
</dbReference>
<organism evidence="5 6">
    <name type="scientific">Desulfoferula mesophila</name>
    <dbReference type="NCBI Taxonomy" id="3058419"/>
    <lineage>
        <taxon>Bacteria</taxon>
        <taxon>Pseudomonadati</taxon>
        <taxon>Thermodesulfobacteriota</taxon>
        <taxon>Desulfarculia</taxon>
        <taxon>Desulfarculales</taxon>
        <taxon>Desulfarculaceae</taxon>
        <taxon>Desulfoferula</taxon>
    </lineage>
</organism>
<dbReference type="EMBL" id="AP028679">
    <property type="protein sequence ID" value="BEQ15843.1"/>
    <property type="molecule type" value="Genomic_DNA"/>
</dbReference>
<accession>A0AAU9EFA6</accession>
<evidence type="ECO:0000313" key="6">
    <source>
        <dbReference type="Proteomes" id="UP001366166"/>
    </source>
</evidence>
<protein>
    <submittedName>
        <fullName evidence="5">4Fe-4S ferredoxin</fullName>
    </submittedName>
</protein>
<dbReference type="InterPro" id="IPR009051">
    <property type="entry name" value="Helical_ferredxn"/>
</dbReference>
<evidence type="ECO:0000256" key="2">
    <source>
        <dbReference type="ARBA" id="ARBA00023004"/>
    </source>
</evidence>
<dbReference type="RefSeq" id="WP_338600861.1">
    <property type="nucleotide sequence ID" value="NZ_AP028679.1"/>
</dbReference>
<keyword evidence="2" id="KW-0408">Iron</keyword>
<name>A0AAU9EFA6_9BACT</name>
<evidence type="ECO:0000256" key="3">
    <source>
        <dbReference type="ARBA" id="ARBA00023014"/>
    </source>
</evidence>
<dbReference type="PANTHER" id="PTHR40447">
    <property type="entry name" value="ANAEROBIC SULFITE REDUCTASE SUBUNIT A"/>
    <property type="match status" value="1"/>
</dbReference>